<dbReference type="AlphaFoldDB" id="A0A5Q4BDU7"/>
<accession>A0A5Q4BDU7</accession>
<reference evidence="1 2" key="1">
    <citation type="journal article" date="2019" name="Sci. Rep.">
        <title>Colletotrichum shisoi sp. nov., an anthracnose pathogen of Perilla frutescens in Japan: molecular phylogenetic, morphological and genomic evidence.</title>
        <authorList>
            <person name="Gan P."/>
            <person name="Tsushima A."/>
            <person name="Hiroyama R."/>
            <person name="Narusaka M."/>
            <person name="Takano Y."/>
            <person name="Narusaka Y."/>
            <person name="Kawaradani M."/>
            <person name="Damm U."/>
            <person name="Shirasu K."/>
        </authorList>
    </citation>
    <scope>NUCLEOTIDE SEQUENCE [LARGE SCALE GENOMIC DNA]</scope>
    <source>
        <strain evidence="1 2">PG-2018a</strain>
    </source>
</reference>
<comment type="caution">
    <text evidence="1">The sequence shown here is derived from an EMBL/GenBank/DDBJ whole genome shotgun (WGS) entry which is preliminary data.</text>
</comment>
<evidence type="ECO:0000313" key="1">
    <source>
        <dbReference type="EMBL" id="TQN64921.1"/>
    </source>
</evidence>
<sequence length="86" mass="10023">MQFVHTWPPFLVSPLAHAEALDVWSSLLRPSIEPPIMFTLPRRSRIPRRLEYTRGPPSRSGAQMRRIERGGMWCREPTRSWLSPPS</sequence>
<organism evidence="1 2">
    <name type="scientific">Colletotrichum shisoi</name>
    <dbReference type="NCBI Taxonomy" id="2078593"/>
    <lineage>
        <taxon>Eukaryota</taxon>
        <taxon>Fungi</taxon>
        <taxon>Dikarya</taxon>
        <taxon>Ascomycota</taxon>
        <taxon>Pezizomycotina</taxon>
        <taxon>Sordariomycetes</taxon>
        <taxon>Hypocreomycetidae</taxon>
        <taxon>Glomerellales</taxon>
        <taxon>Glomerellaceae</taxon>
        <taxon>Colletotrichum</taxon>
        <taxon>Colletotrichum destructivum species complex</taxon>
    </lineage>
</organism>
<dbReference type="Proteomes" id="UP000326340">
    <property type="component" value="Unassembled WGS sequence"/>
</dbReference>
<gene>
    <name evidence="1" type="ORF">CSHISOI_10497</name>
</gene>
<evidence type="ECO:0000313" key="2">
    <source>
        <dbReference type="Proteomes" id="UP000326340"/>
    </source>
</evidence>
<dbReference type="EMBL" id="PUHP01001936">
    <property type="protein sequence ID" value="TQN64921.1"/>
    <property type="molecule type" value="Genomic_DNA"/>
</dbReference>
<name>A0A5Q4BDU7_9PEZI</name>
<protein>
    <submittedName>
        <fullName evidence="1">Uncharacterized protein</fullName>
    </submittedName>
</protein>
<proteinExistence type="predicted"/>
<keyword evidence="2" id="KW-1185">Reference proteome</keyword>